<reference evidence="1" key="1">
    <citation type="submission" date="2020-11" db="EMBL/GenBank/DDBJ databases">
        <authorList>
            <consortium name="DOE Joint Genome Institute"/>
            <person name="Ahrendt S."/>
            <person name="Riley R."/>
            <person name="Andreopoulos W."/>
            <person name="Labutti K."/>
            <person name="Pangilinan J."/>
            <person name="Ruiz-Duenas F.J."/>
            <person name="Barrasa J.M."/>
            <person name="Sanchez-Garcia M."/>
            <person name="Camarero S."/>
            <person name="Miyauchi S."/>
            <person name="Serrano A."/>
            <person name="Linde D."/>
            <person name="Babiker R."/>
            <person name="Drula E."/>
            <person name="Ayuso-Fernandez I."/>
            <person name="Pacheco R."/>
            <person name="Padilla G."/>
            <person name="Ferreira P."/>
            <person name="Barriuso J."/>
            <person name="Kellner H."/>
            <person name="Castanera R."/>
            <person name="Alfaro M."/>
            <person name="Ramirez L."/>
            <person name="Pisabarro A.G."/>
            <person name="Kuo A."/>
            <person name="Tritt A."/>
            <person name="Lipzen A."/>
            <person name="He G."/>
            <person name="Yan M."/>
            <person name="Ng V."/>
            <person name="Cullen D."/>
            <person name="Martin F."/>
            <person name="Rosso M.-N."/>
            <person name="Henrissat B."/>
            <person name="Hibbett D."/>
            <person name="Martinez A.T."/>
            <person name="Grigoriev I.V."/>
        </authorList>
    </citation>
    <scope>NUCLEOTIDE SEQUENCE</scope>
    <source>
        <strain evidence="1">AH 40177</strain>
    </source>
</reference>
<gene>
    <name evidence="1" type="ORF">BDP27DRAFT_1362024</name>
</gene>
<organism evidence="1 2">
    <name type="scientific">Rhodocollybia butyracea</name>
    <dbReference type="NCBI Taxonomy" id="206335"/>
    <lineage>
        <taxon>Eukaryota</taxon>
        <taxon>Fungi</taxon>
        <taxon>Dikarya</taxon>
        <taxon>Basidiomycota</taxon>
        <taxon>Agaricomycotina</taxon>
        <taxon>Agaricomycetes</taxon>
        <taxon>Agaricomycetidae</taxon>
        <taxon>Agaricales</taxon>
        <taxon>Marasmiineae</taxon>
        <taxon>Omphalotaceae</taxon>
        <taxon>Rhodocollybia</taxon>
    </lineage>
</organism>
<dbReference type="EMBL" id="JADNRY010000034">
    <property type="protein sequence ID" value="KAF9071248.1"/>
    <property type="molecule type" value="Genomic_DNA"/>
</dbReference>
<evidence type="ECO:0000313" key="1">
    <source>
        <dbReference type="EMBL" id="KAF9071248.1"/>
    </source>
</evidence>
<dbReference type="AlphaFoldDB" id="A0A9P5PXV8"/>
<accession>A0A9P5PXV8</accession>
<keyword evidence="2" id="KW-1185">Reference proteome</keyword>
<dbReference type="Proteomes" id="UP000772434">
    <property type="component" value="Unassembled WGS sequence"/>
</dbReference>
<name>A0A9P5PXV8_9AGAR</name>
<protein>
    <submittedName>
        <fullName evidence="1">Uncharacterized protein</fullName>
    </submittedName>
</protein>
<proteinExistence type="predicted"/>
<comment type="caution">
    <text evidence="1">The sequence shown here is derived from an EMBL/GenBank/DDBJ whole genome shotgun (WGS) entry which is preliminary data.</text>
</comment>
<evidence type="ECO:0000313" key="2">
    <source>
        <dbReference type="Proteomes" id="UP000772434"/>
    </source>
</evidence>
<sequence length="169" mass="18026">MGQAPAIIVDTYAFNTTSTTSGLWNDIDIGAYGIGNPSIQLSAPSSVTTGIVGDFSIEVGLEFNSTIVLEGQWQDSSPGGGPGTSSAITGATMKFPFTGWNITLLGFFESTTLEISLSVFHLMNKHKSDLNLRVTAIMSSRPSHPTTLNTSPLFSRNQIVAIIPLQLRF</sequence>